<name>A0A7J7P595_9MAGN</name>
<dbReference type="PANTHER" id="PTHR38360">
    <property type="entry name" value="OS03G0120000 PROTEIN"/>
    <property type="match status" value="1"/>
</dbReference>
<keyword evidence="3" id="KW-1185">Reference proteome</keyword>
<feature type="signal peptide" evidence="1">
    <location>
        <begin position="1"/>
        <end position="29"/>
    </location>
</feature>
<feature type="chain" id="PRO_5029511541" evidence="1">
    <location>
        <begin position="30"/>
        <end position="428"/>
    </location>
</feature>
<comment type="caution">
    <text evidence="2">The sequence shown here is derived from an EMBL/GenBank/DDBJ whole genome shotgun (WGS) entry which is preliminary data.</text>
</comment>
<evidence type="ECO:0000313" key="2">
    <source>
        <dbReference type="EMBL" id="KAF6174591.1"/>
    </source>
</evidence>
<sequence>MPSSSSSSFLQHLLLFFLTFLWYFGVVNGASSSGGGVSLGNISKVGDAEYFHIYYGQTFKVIKNGIDGKSYLLIQNNSRMATRTKYCTRRIKSFVIPLLNYSIDLGYIPVSFFELLGLLGGLKGITSDMVASECVLKSYNEGEIQIVNMTDAQQLTNFAAHFSGNTVEQWTCNFVTFLPYEEDMPLQRAEWIKYLGVFSNLEARANHVYDAVKSVALYHKFYLLYTFACIVKENYMCLSKSAESKRTSFKPVVAWLEYNEGSWSFTKEAYKKKYVVDAGGENVDDSISKNTYNSSIPEDTDDFHAILCTVDIVIDETYTSNLNDYTLSTFLQNINVEDQSCFDFLTSKSVWRYDKRVRNFTTLDWLDGAVSQPQLVLADLLEAFFPTGNYNTTYMRNLAKGEGVICIDAQMCNRDSSAAMEPVLVACQ</sequence>
<proteinExistence type="predicted"/>
<evidence type="ECO:0000313" key="3">
    <source>
        <dbReference type="Proteomes" id="UP000541444"/>
    </source>
</evidence>
<dbReference type="PANTHER" id="PTHR38360:SF1">
    <property type="entry name" value="F12P19.7"/>
    <property type="match status" value="1"/>
</dbReference>
<evidence type="ECO:0000256" key="1">
    <source>
        <dbReference type="SAM" id="SignalP"/>
    </source>
</evidence>
<dbReference type="OrthoDB" id="409848at2759"/>
<dbReference type="EMBL" id="JACGCM010000252">
    <property type="protein sequence ID" value="KAF6174591.1"/>
    <property type="molecule type" value="Genomic_DNA"/>
</dbReference>
<dbReference type="AlphaFoldDB" id="A0A7J7P595"/>
<organism evidence="2 3">
    <name type="scientific">Kingdonia uniflora</name>
    <dbReference type="NCBI Taxonomy" id="39325"/>
    <lineage>
        <taxon>Eukaryota</taxon>
        <taxon>Viridiplantae</taxon>
        <taxon>Streptophyta</taxon>
        <taxon>Embryophyta</taxon>
        <taxon>Tracheophyta</taxon>
        <taxon>Spermatophyta</taxon>
        <taxon>Magnoliopsida</taxon>
        <taxon>Ranunculales</taxon>
        <taxon>Circaeasteraceae</taxon>
        <taxon>Kingdonia</taxon>
    </lineage>
</organism>
<keyword evidence="1" id="KW-0732">Signal</keyword>
<accession>A0A7J7P595</accession>
<dbReference type="Proteomes" id="UP000541444">
    <property type="component" value="Unassembled WGS sequence"/>
</dbReference>
<reference evidence="2 3" key="1">
    <citation type="journal article" date="2020" name="IScience">
        <title>Genome Sequencing of the Endangered Kingdonia uniflora (Circaeasteraceae, Ranunculales) Reveals Potential Mechanisms of Evolutionary Specialization.</title>
        <authorList>
            <person name="Sun Y."/>
            <person name="Deng T."/>
            <person name="Zhang A."/>
            <person name="Moore M.J."/>
            <person name="Landis J.B."/>
            <person name="Lin N."/>
            <person name="Zhang H."/>
            <person name="Zhang X."/>
            <person name="Huang J."/>
            <person name="Zhang X."/>
            <person name="Sun H."/>
            <person name="Wang H."/>
        </authorList>
    </citation>
    <scope>NUCLEOTIDE SEQUENCE [LARGE SCALE GENOMIC DNA]</scope>
    <source>
        <strain evidence="2">TB1705</strain>
        <tissue evidence="2">Leaf</tissue>
    </source>
</reference>
<gene>
    <name evidence="2" type="ORF">GIB67_006243</name>
</gene>
<protein>
    <submittedName>
        <fullName evidence="2">Uncharacterized protein</fullName>
    </submittedName>
</protein>